<accession>A0A0C3QBY9</accession>
<dbReference type="STRING" id="1051891.A0A0C3QBY9"/>
<dbReference type="PANTHER" id="PTHR43762">
    <property type="entry name" value="L-GULONOLACTONE OXIDASE"/>
    <property type="match status" value="1"/>
</dbReference>
<dbReference type="Gene3D" id="3.30.43.10">
    <property type="entry name" value="Uridine Diphospho-n-acetylenolpyruvylglucosamine Reductase, domain 2"/>
    <property type="match status" value="1"/>
</dbReference>
<dbReference type="HOGENOM" id="CLU_014049_2_0_1"/>
<name>A0A0C3QBY9_9AGAM</name>
<dbReference type="PROSITE" id="PS51387">
    <property type="entry name" value="FAD_PCMH"/>
    <property type="match status" value="1"/>
</dbReference>
<keyword evidence="4" id="KW-1185">Reference proteome</keyword>
<dbReference type="InterPro" id="IPR016169">
    <property type="entry name" value="FAD-bd_PCMH_sub2"/>
</dbReference>
<evidence type="ECO:0000313" key="4">
    <source>
        <dbReference type="Proteomes" id="UP000054248"/>
    </source>
</evidence>
<dbReference type="InterPro" id="IPR036318">
    <property type="entry name" value="FAD-bd_PCMH-like_sf"/>
</dbReference>
<organism evidence="3 4">
    <name type="scientific">Tulasnella calospora MUT 4182</name>
    <dbReference type="NCBI Taxonomy" id="1051891"/>
    <lineage>
        <taxon>Eukaryota</taxon>
        <taxon>Fungi</taxon>
        <taxon>Dikarya</taxon>
        <taxon>Basidiomycota</taxon>
        <taxon>Agaricomycotina</taxon>
        <taxon>Agaricomycetes</taxon>
        <taxon>Cantharellales</taxon>
        <taxon>Tulasnellaceae</taxon>
        <taxon>Tulasnella</taxon>
    </lineage>
</organism>
<dbReference type="GO" id="GO:0003885">
    <property type="term" value="F:D-arabinono-1,4-lactone oxidase activity"/>
    <property type="evidence" value="ECO:0007669"/>
    <property type="project" value="InterPro"/>
</dbReference>
<dbReference type="OrthoDB" id="610608at2759"/>
<dbReference type="Gene3D" id="3.30.70.2520">
    <property type="match status" value="1"/>
</dbReference>
<dbReference type="Pfam" id="PF04030">
    <property type="entry name" value="ALO"/>
    <property type="match status" value="1"/>
</dbReference>
<dbReference type="PANTHER" id="PTHR43762:SF1">
    <property type="entry name" value="D-ARABINONO-1,4-LACTONE OXIDASE"/>
    <property type="match status" value="1"/>
</dbReference>
<proteinExistence type="predicted"/>
<gene>
    <name evidence="3" type="ORF">M407DRAFT_216008</name>
</gene>
<protein>
    <recommendedName>
        <fullName evidence="2">FAD-binding PCMH-type domain-containing protein</fullName>
    </recommendedName>
</protein>
<dbReference type="AlphaFoldDB" id="A0A0C3QBY9"/>
<keyword evidence="1" id="KW-0560">Oxidoreductase</keyword>
<dbReference type="InterPro" id="IPR016166">
    <property type="entry name" value="FAD-bd_PCMH"/>
</dbReference>
<dbReference type="Gene3D" id="3.30.465.10">
    <property type="match status" value="1"/>
</dbReference>
<evidence type="ECO:0000256" key="1">
    <source>
        <dbReference type="ARBA" id="ARBA00023002"/>
    </source>
</evidence>
<dbReference type="InterPro" id="IPR016167">
    <property type="entry name" value="FAD-bd_PCMH_sub1"/>
</dbReference>
<reference evidence="3 4" key="1">
    <citation type="submission" date="2014-04" db="EMBL/GenBank/DDBJ databases">
        <authorList>
            <consortium name="DOE Joint Genome Institute"/>
            <person name="Kuo A."/>
            <person name="Girlanda M."/>
            <person name="Perotto S."/>
            <person name="Kohler A."/>
            <person name="Nagy L.G."/>
            <person name="Floudas D."/>
            <person name="Copeland A."/>
            <person name="Barry K.W."/>
            <person name="Cichocki N."/>
            <person name="Veneault-Fourrey C."/>
            <person name="LaButti K."/>
            <person name="Lindquist E.A."/>
            <person name="Lipzen A."/>
            <person name="Lundell T."/>
            <person name="Morin E."/>
            <person name="Murat C."/>
            <person name="Sun H."/>
            <person name="Tunlid A."/>
            <person name="Henrissat B."/>
            <person name="Grigoriev I.V."/>
            <person name="Hibbett D.S."/>
            <person name="Martin F."/>
            <person name="Nordberg H.P."/>
            <person name="Cantor M.N."/>
            <person name="Hua S.X."/>
        </authorList>
    </citation>
    <scope>NUCLEOTIDE SEQUENCE [LARGE SCALE GENOMIC DNA]</scope>
    <source>
        <strain evidence="3 4">MUT 4182</strain>
    </source>
</reference>
<evidence type="ECO:0000259" key="2">
    <source>
        <dbReference type="PROSITE" id="PS51387"/>
    </source>
</evidence>
<evidence type="ECO:0000313" key="3">
    <source>
        <dbReference type="EMBL" id="KIO22766.1"/>
    </source>
</evidence>
<dbReference type="Proteomes" id="UP000054248">
    <property type="component" value="Unassembled WGS sequence"/>
</dbReference>
<dbReference type="GO" id="GO:0005739">
    <property type="term" value="C:mitochondrion"/>
    <property type="evidence" value="ECO:0007669"/>
    <property type="project" value="TreeGrafter"/>
</dbReference>
<dbReference type="GO" id="GO:0016020">
    <property type="term" value="C:membrane"/>
    <property type="evidence" value="ECO:0007669"/>
    <property type="project" value="InterPro"/>
</dbReference>
<sequence>MKFVKDLPFSNWGGNIKNTPRYTFVARTVVGVENLVKWAKEKNYKVRSAGYTHTWSNSYSETGQVLVTLLPLSEASTYPSPEPPMNSKYLQSIEVVKDLGDHAHVRIGAGTTNYQFRAWAFEQKKWTLPMNTILVEVTFGGTNAPICHGAGIKNTTLSDLVVALEYVDSNGVSQTLTDPAELKAASGCFGLLGIVTAVTLQVDKMSAAVLQPSKPRIPLAVPPPPDYPIPAGVDMKGITPEELKNAQAEFEANCKKDYGEFFWFPYNRRGWVNCWNQSPDPPMNVQTFPAPLDAFIQWIGAWFLRLLTEYPIFKILPGKVQGWFLGWLAMFQLQGGDSASSIAPIIALKSDAMHFQRGVHNFAPVNDMEWEIPIPEKADGTLDFSVVQRAWWDAISATYADPSGALRVALEMRITGGSDTVMSPQRRNKATCSIEILTLANTSADVWRPYAQTVLDHWSSLVDFKGAQLPIRPHWAKMWQGYKVRGVAVERYLKQVAYRDDIPEFKQVLSGIATRTGGSLDDCRARFSNSLYDQILFS</sequence>
<feature type="domain" description="FAD-binding PCMH-type" evidence="2">
    <location>
        <begin position="16"/>
        <end position="205"/>
    </location>
</feature>
<reference evidence="4" key="2">
    <citation type="submission" date="2015-01" db="EMBL/GenBank/DDBJ databases">
        <title>Evolutionary Origins and Diversification of the Mycorrhizal Mutualists.</title>
        <authorList>
            <consortium name="DOE Joint Genome Institute"/>
            <consortium name="Mycorrhizal Genomics Consortium"/>
            <person name="Kohler A."/>
            <person name="Kuo A."/>
            <person name="Nagy L.G."/>
            <person name="Floudas D."/>
            <person name="Copeland A."/>
            <person name="Barry K.W."/>
            <person name="Cichocki N."/>
            <person name="Veneault-Fourrey C."/>
            <person name="LaButti K."/>
            <person name="Lindquist E.A."/>
            <person name="Lipzen A."/>
            <person name="Lundell T."/>
            <person name="Morin E."/>
            <person name="Murat C."/>
            <person name="Riley R."/>
            <person name="Ohm R."/>
            <person name="Sun H."/>
            <person name="Tunlid A."/>
            <person name="Henrissat B."/>
            <person name="Grigoriev I.V."/>
            <person name="Hibbett D.S."/>
            <person name="Martin F."/>
        </authorList>
    </citation>
    <scope>NUCLEOTIDE SEQUENCE [LARGE SCALE GENOMIC DNA]</scope>
    <source>
        <strain evidence="4">MUT 4182</strain>
    </source>
</reference>
<dbReference type="InterPro" id="IPR010031">
    <property type="entry name" value="FAD_lactone_oxidase-like"/>
</dbReference>
<dbReference type="SUPFAM" id="SSF56176">
    <property type="entry name" value="FAD-binding/transporter-associated domain-like"/>
    <property type="match status" value="1"/>
</dbReference>
<dbReference type="EMBL" id="KN823101">
    <property type="protein sequence ID" value="KIO22766.1"/>
    <property type="molecule type" value="Genomic_DNA"/>
</dbReference>
<dbReference type="GO" id="GO:0071949">
    <property type="term" value="F:FAD binding"/>
    <property type="evidence" value="ECO:0007669"/>
    <property type="project" value="InterPro"/>
</dbReference>
<dbReference type="InterPro" id="IPR007173">
    <property type="entry name" value="ALO_C"/>
</dbReference>
<dbReference type="UniPathway" id="UPA00771">
    <property type="reaction ID" value="UER00766"/>
</dbReference>